<reference evidence="1 2" key="1">
    <citation type="journal article" date="2010" name="Stand. Genomic Sci.">
        <title>Complete genome sequence of Spirosoma linguale type strain (1).</title>
        <authorList>
            <person name="Lail K."/>
            <person name="Sikorski J."/>
            <person name="Saunders E."/>
            <person name="Lapidus A."/>
            <person name="Glavina Del Rio T."/>
            <person name="Copeland A."/>
            <person name="Tice H."/>
            <person name="Cheng J.-F."/>
            <person name="Lucas S."/>
            <person name="Nolan M."/>
            <person name="Bruce D."/>
            <person name="Goodwin L."/>
            <person name="Pitluck S."/>
            <person name="Ivanova N."/>
            <person name="Mavromatis K."/>
            <person name="Ovchinnikova G."/>
            <person name="Pati A."/>
            <person name="Chen A."/>
            <person name="Palaniappan K."/>
            <person name="Land M."/>
            <person name="Hauser L."/>
            <person name="Chang Y.-J."/>
            <person name="Jeffries C.D."/>
            <person name="Chain P."/>
            <person name="Brettin T."/>
            <person name="Detter J.C."/>
            <person name="Schuetze A."/>
            <person name="Rohde M."/>
            <person name="Tindall B.J."/>
            <person name="Goeker M."/>
            <person name="Bristow J."/>
            <person name="Eisen J.A."/>
            <person name="Markowitz V."/>
            <person name="Hugenholtz P."/>
            <person name="Kyrpides N.C."/>
            <person name="Klenk H.-P."/>
            <person name="Chen F."/>
        </authorList>
    </citation>
    <scope>NUCLEOTIDE SEQUENCE [LARGE SCALE GENOMIC DNA]</scope>
    <source>
        <strain evidence="2">ATCC 33905 / DSM 74 / LMG 10896 / Claus 1</strain>
    </source>
</reference>
<sequence>MGCIDNYFRGEWANLFIVGLLISGLLGSPAQAQLSQSYSNWYFGEGAGVTFSGGTGQTLTDGNLHTREGCASVSNEKGQLLFYTDGSTIWNRNHAVMSGATGLGGSSASTQSALIVPYQNSTGRFYVFSVSPATGVQYAIVNMTLAGGMGGLETKNKVVTASSTEKITAIRHCNNLNSWIITHEKGNNVFRVNLLNDNGLIPDATQYAVGSVHQQSKGYMKPSHDGKKLAVAVSDGTTGGFLEVLNFDNKTGAISNPAKLTDPAIDGAYGVEFSGDNTLIYLSTLVNKKIYQISADKLAVNATLSVQLQQNSSKGVGALQLAVDGRIYGALPDQEYLMAINQPNQAGPGCGLVSQGIYLGGKTSAAGLPFVLDEQTPLPPAVTVAVQKLADCNKFQLDARVLNLDLAYIIYQWYVDGNAVTGATGASLQPMKSGRYSVKIRETKCRDVQLTSAEVPVTLVDANPKVTAIPDSCGTFSLVAHATGGVVKWTGPGIEPARSQLDSIIVSAVNGSQTYQVRVSSRDDSTCFTQKSVPVSFRTPSPYQILPSARSKCGDTLVINAPPTSDWNTFRWRLPDGSSLPGSTVTAQRSGIYHLMALSTATGCKSESDVSVSLYPNPAVNLPNRRLDTCFTTNPSALLRLDAGAVPNGLYTWVREGTVIGNSQLQTVDDYGVYRVTVRTPAGCMASDSVRILSSCPPLPPMLSMPDAFSPNGDAMNDDLVIYASGIDQANLFIYNRWGEVVYMISEATPTPSGWHTWDGTYKGQPVEGGTYTYRLELKRASFVKPVVRQGIIQLIR</sequence>
<dbReference type="RefSeq" id="WP_012926497.1">
    <property type="nucleotide sequence ID" value="NC_013730.1"/>
</dbReference>
<protein>
    <recommendedName>
        <fullName evidence="3">Gliding motility-associated C-terminal domain-containing protein</fullName>
    </recommendedName>
</protein>
<dbReference type="NCBIfam" id="TIGR04131">
    <property type="entry name" value="Bac_Flav_CTERM"/>
    <property type="match status" value="1"/>
</dbReference>
<dbReference type="KEGG" id="sli:Slin_1902"/>
<dbReference type="SUPFAM" id="SSF75011">
    <property type="entry name" value="3-carboxy-cis,cis-mucoante lactonizing enzyme"/>
    <property type="match status" value="1"/>
</dbReference>
<accession>D2QBR8</accession>
<dbReference type="Gene3D" id="2.130.10.10">
    <property type="entry name" value="YVTN repeat-like/Quinoprotein amine dehydrogenase"/>
    <property type="match status" value="1"/>
</dbReference>
<dbReference type="Proteomes" id="UP000002028">
    <property type="component" value="Chromosome"/>
</dbReference>
<dbReference type="HOGENOM" id="CLU_007438_0_0_10"/>
<dbReference type="STRING" id="504472.Slin_1902"/>
<name>D2QBR8_SPILD</name>
<dbReference type="eggNOG" id="COG3291">
    <property type="taxonomic scope" value="Bacteria"/>
</dbReference>
<dbReference type="EMBL" id="CP001769">
    <property type="protein sequence ID" value="ADB37947.1"/>
    <property type="molecule type" value="Genomic_DNA"/>
</dbReference>
<evidence type="ECO:0008006" key="3">
    <source>
        <dbReference type="Google" id="ProtNLM"/>
    </source>
</evidence>
<dbReference type="InterPro" id="IPR015943">
    <property type="entry name" value="WD40/YVTN_repeat-like_dom_sf"/>
</dbReference>
<organism evidence="1 2">
    <name type="scientific">Spirosoma linguale (strain ATCC 33905 / DSM 74 / LMG 10896 / Claus 1)</name>
    <dbReference type="NCBI Taxonomy" id="504472"/>
    <lineage>
        <taxon>Bacteria</taxon>
        <taxon>Pseudomonadati</taxon>
        <taxon>Bacteroidota</taxon>
        <taxon>Cytophagia</taxon>
        <taxon>Cytophagales</taxon>
        <taxon>Cytophagaceae</taxon>
        <taxon>Spirosoma</taxon>
    </lineage>
</organism>
<gene>
    <name evidence="1" type="ordered locus">Slin_1902</name>
</gene>
<proteinExistence type="predicted"/>
<dbReference type="InterPro" id="IPR026341">
    <property type="entry name" value="T9SS_type_B"/>
</dbReference>
<evidence type="ECO:0000313" key="2">
    <source>
        <dbReference type="Proteomes" id="UP000002028"/>
    </source>
</evidence>
<dbReference type="AlphaFoldDB" id="D2QBR8"/>
<keyword evidence="2" id="KW-1185">Reference proteome</keyword>
<evidence type="ECO:0000313" key="1">
    <source>
        <dbReference type="EMBL" id="ADB37947.1"/>
    </source>
</evidence>
<dbReference type="Pfam" id="PF13585">
    <property type="entry name" value="CHU_C"/>
    <property type="match status" value="1"/>
</dbReference>